<accession>A0AAV1XKJ5</accession>
<comment type="caution">
    <text evidence="1">The sequence shown here is derived from an EMBL/GenBank/DDBJ whole genome shotgun (WGS) entry which is preliminary data.</text>
</comment>
<protein>
    <submittedName>
        <fullName evidence="1">Uncharacterized protein</fullName>
    </submittedName>
</protein>
<gene>
    <name evidence="1" type="ORF">LLUT_LOCUS23136</name>
</gene>
<dbReference type="AlphaFoldDB" id="A0AAV1XKJ5"/>
<evidence type="ECO:0000313" key="2">
    <source>
        <dbReference type="Proteomes" id="UP001497480"/>
    </source>
</evidence>
<name>A0AAV1XKJ5_LUPLU</name>
<sequence length="100" mass="11507">MTEQDTRIDYRHSHERTYILVLTIFVNSVQRQTKILELHGLNYCMVPFLTFHSIIKGQMGGTCKIHPVGDYSKKKHIFEKVKRGFTSGSIAQGLSLVKRV</sequence>
<keyword evidence="2" id="KW-1185">Reference proteome</keyword>
<evidence type="ECO:0000313" key="1">
    <source>
        <dbReference type="EMBL" id="CAL0322076.1"/>
    </source>
</evidence>
<organism evidence="1 2">
    <name type="scientific">Lupinus luteus</name>
    <name type="common">European yellow lupine</name>
    <dbReference type="NCBI Taxonomy" id="3873"/>
    <lineage>
        <taxon>Eukaryota</taxon>
        <taxon>Viridiplantae</taxon>
        <taxon>Streptophyta</taxon>
        <taxon>Embryophyta</taxon>
        <taxon>Tracheophyta</taxon>
        <taxon>Spermatophyta</taxon>
        <taxon>Magnoliopsida</taxon>
        <taxon>eudicotyledons</taxon>
        <taxon>Gunneridae</taxon>
        <taxon>Pentapetalae</taxon>
        <taxon>rosids</taxon>
        <taxon>fabids</taxon>
        <taxon>Fabales</taxon>
        <taxon>Fabaceae</taxon>
        <taxon>Papilionoideae</taxon>
        <taxon>50 kb inversion clade</taxon>
        <taxon>genistoids sensu lato</taxon>
        <taxon>core genistoids</taxon>
        <taxon>Genisteae</taxon>
        <taxon>Lupinus</taxon>
    </lineage>
</organism>
<dbReference type="EMBL" id="CAXHTB010000016">
    <property type="protein sequence ID" value="CAL0322076.1"/>
    <property type="molecule type" value="Genomic_DNA"/>
</dbReference>
<proteinExistence type="predicted"/>
<reference evidence="1 2" key="1">
    <citation type="submission" date="2024-03" db="EMBL/GenBank/DDBJ databases">
        <authorList>
            <person name="Martinez-Hernandez J."/>
        </authorList>
    </citation>
    <scope>NUCLEOTIDE SEQUENCE [LARGE SCALE GENOMIC DNA]</scope>
</reference>
<dbReference type="Proteomes" id="UP001497480">
    <property type="component" value="Unassembled WGS sequence"/>
</dbReference>